<dbReference type="InterPro" id="IPR051680">
    <property type="entry name" value="ATP-dep_Glu-Cys_Ligase-2"/>
</dbReference>
<dbReference type="EMBL" id="BAABLX010000028">
    <property type="protein sequence ID" value="GAA4949047.1"/>
    <property type="molecule type" value="Genomic_DNA"/>
</dbReference>
<dbReference type="PANTHER" id="PTHR34595">
    <property type="entry name" value="BLR5612 PROTEIN"/>
    <property type="match status" value="1"/>
</dbReference>
<dbReference type="PANTHER" id="PTHR34595:SF7">
    <property type="entry name" value="SLL1039 PROTEIN"/>
    <property type="match status" value="1"/>
</dbReference>
<dbReference type="Proteomes" id="UP001409585">
    <property type="component" value="Unassembled WGS sequence"/>
</dbReference>
<proteinExistence type="predicted"/>
<dbReference type="AlphaFoldDB" id="A0AAV3U4R6"/>
<evidence type="ECO:0000259" key="1">
    <source>
        <dbReference type="Pfam" id="PF04168"/>
    </source>
</evidence>
<comment type="caution">
    <text evidence="2">The sequence shown here is derived from an EMBL/GenBank/DDBJ whole genome shotgun (WGS) entry which is preliminary data.</text>
</comment>
<accession>A0AAV3U4R6</accession>
<dbReference type="InterPro" id="IPR007296">
    <property type="entry name" value="DUF403"/>
</dbReference>
<protein>
    <submittedName>
        <fullName evidence="2">Alpha-E domain-containing protein</fullName>
    </submittedName>
</protein>
<reference evidence="3" key="1">
    <citation type="journal article" date="2019" name="Int. J. Syst. Evol. Microbiol.">
        <title>The Global Catalogue of Microorganisms (GCM) 10K type strain sequencing project: providing services to taxonomists for standard genome sequencing and annotation.</title>
        <authorList>
            <consortium name="The Broad Institute Genomics Platform"/>
            <consortium name="The Broad Institute Genome Sequencing Center for Infectious Disease"/>
            <person name="Wu L."/>
            <person name="Ma J."/>
        </authorList>
    </citation>
    <scope>NUCLEOTIDE SEQUENCE [LARGE SCALE GENOMIC DNA]</scope>
    <source>
        <strain evidence="3">JCM 19134</strain>
    </source>
</reference>
<name>A0AAV3U4R6_9ALTE</name>
<dbReference type="Pfam" id="PF04168">
    <property type="entry name" value="Alpha-E"/>
    <property type="match status" value="1"/>
</dbReference>
<feature type="domain" description="DUF403" evidence="1">
    <location>
        <begin position="1"/>
        <end position="306"/>
    </location>
</feature>
<dbReference type="RefSeq" id="WP_345424402.1">
    <property type="nucleotide sequence ID" value="NZ_AP031496.1"/>
</dbReference>
<sequence>MLSRVAERLYWAARYLERAENTARLVSVYDNLLYDLPAGMVEISWFNLISLNSSAEEFTKRYKVQNERNVVKFLLQDEKHLGSLSASVRYVRENFRTSRDVIPPSAWEQINELNIYVSKNAKTALARNGRHDFLSEVIERSQSLNGLLTGTLMRDEAWEFIMLGRFIERADMTTRILDAGAAVLENSEAFAHSNPAQVIWGNVLRSQGAYMSYRRAIKSIVRGSDVAEFLLYDTHIPRSVTFCSDQINQAATKLAQDSGKKQPPKMKLPRFEIEKEEDLGADFRNYLNDLQLSIGETHNHICNTWFARD</sequence>
<gene>
    <name evidence="2" type="ORF">GCM10025791_31520</name>
</gene>
<evidence type="ECO:0000313" key="2">
    <source>
        <dbReference type="EMBL" id="GAA4949047.1"/>
    </source>
</evidence>
<organism evidence="2 3">
    <name type="scientific">Halioxenophilus aromaticivorans</name>
    <dbReference type="NCBI Taxonomy" id="1306992"/>
    <lineage>
        <taxon>Bacteria</taxon>
        <taxon>Pseudomonadati</taxon>
        <taxon>Pseudomonadota</taxon>
        <taxon>Gammaproteobacteria</taxon>
        <taxon>Alteromonadales</taxon>
        <taxon>Alteromonadaceae</taxon>
        <taxon>Halioxenophilus</taxon>
    </lineage>
</organism>
<evidence type="ECO:0000313" key="3">
    <source>
        <dbReference type="Proteomes" id="UP001409585"/>
    </source>
</evidence>
<keyword evidence="3" id="KW-1185">Reference proteome</keyword>